<dbReference type="EMBL" id="LR134521">
    <property type="protein sequence ID" value="VEJ29985.1"/>
    <property type="molecule type" value="Genomic_DNA"/>
</dbReference>
<feature type="domain" description="HTH hxlR-type" evidence="4">
    <location>
        <begin position="5"/>
        <end position="103"/>
    </location>
</feature>
<dbReference type="InterPro" id="IPR036388">
    <property type="entry name" value="WH-like_DNA-bd_sf"/>
</dbReference>
<evidence type="ECO:0000256" key="3">
    <source>
        <dbReference type="ARBA" id="ARBA00023163"/>
    </source>
</evidence>
<dbReference type="Pfam" id="PF01638">
    <property type="entry name" value="HxlR"/>
    <property type="match status" value="1"/>
</dbReference>
<evidence type="ECO:0000313" key="5">
    <source>
        <dbReference type="EMBL" id="VEJ29985.1"/>
    </source>
</evidence>
<keyword evidence="2" id="KW-0238">DNA-binding</keyword>
<dbReference type="PANTHER" id="PTHR33204:SF29">
    <property type="entry name" value="TRANSCRIPTIONAL REGULATOR"/>
    <property type="match status" value="1"/>
</dbReference>
<evidence type="ECO:0000259" key="4">
    <source>
        <dbReference type="PROSITE" id="PS51118"/>
    </source>
</evidence>
<dbReference type="STRING" id="762948.HMPREF0733_10225"/>
<evidence type="ECO:0000256" key="2">
    <source>
        <dbReference type="ARBA" id="ARBA00023125"/>
    </source>
</evidence>
<protein>
    <submittedName>
        <fullName evidence="5">Uncharacterized HTH-type transcriptional regulator ytcD</fullName>
    </submittedName>
</protein>
<dbReference type="AlphaFoldDB" id="A0A3S4YI05"/>
<accession>A0A3S4YI05</accession>
<dbReference type="GO" id="GO:0003677">
    <property type="term" value="F:DNA binding"/>
    <property type="evidence" value="ECO:0007669"/>
    <property type="project" value="UniProtKB-KW"/>
</dbReference>
<evidence type="ECO:0000256" key="1">
    <source>
        <dbReference type="ARBA" id="ARBA00023015"/>
    </source>
</evidence>
<keyword evidence="1" id="KW-0805">Transcription regulation</keyword>
<gene>
    <name evidence="5" type="primary">ytcD_1</name>
    <name evidence="5" type="ORF">NCTC10918_01257</name>
</gene>
<sequence>MKKISAIEMAMNLVGGKYKCLILYHLSGGAKRTRDLLLLLEGISSKVLTEQLRQLEEDGLIERTVYAEVPPRVEYTLSAEGQTFLPVLQLMCDWGWEYDSRHQGIVKPCTSRIIE</sequence>
<name>A0A3S4YI05_9MICC</name>
<dbReference type="PANTHER" id="PTHR33204">
    <property type="entry name" value="TRANSCRIPTIONAL REGULATOR, MARR FAMILY"/>
    <property type="match status" value="1"/>
</dbReference>
<dbReference type="RefSeq" id="WP_070628277.1">
    <property type="nucleotide sequence ID" value="NZ_CALIIF010000006.1"/>
</dbReference>
<evidence type="ECO:0000313" key="6">
    <source>
        <dbReference type="Proteomes" id="UP000270988"/>
    </source>
</evidence>
<reference evidence="5 6" key="1">
    <citation type="submission" date="2018-12" db="EMBL/GenBank/DDBJ databases">
        <authorList>
            <consortium name="Pathogen Informatics"/>
        </authorList>
    </citation>
    <scope>NUCLEOTIDE SEQUENCE [LARGE SCALE GENOMIC DNA]</scope>
    <source>
        <strain evidence="5 6">NCTC10918</strain>
    </source>
</reference>
<dbReference type="Gene3D" id="1.10.10.10">
    <property type="entry name" value="Winged helix-like DNA-binding domain superfamily/Winged helix DNA-binding domain"/>
    <property type="match status" value="1"/>
</dbReference>
<proteinExistence type="predicted"/>
<dbReference type="InterPro" id="IPR002577">
    <property type="entry name" value="HTH_HxlR"/>
</dbReference>
<dbReference type="InterPro" id="IPR036390">
    <property type="entry name" value="WH_DNA-bd_sf"/>
</dbReference>
<dbReference type="SUPFAM" id="SSF46785">
    <property type="entry name" value="Winged helix' DNA-binding domain"/>
    <property type="match status" value="1"/>
</dbReference>
<dbReference type="PROSITE" id="PS51118">
    <property type="entry name" value="HTH_HXLR"/>
    <property type="match status" value="1"/>
</dbReference>
<dbReference type="Proteomes" id="UP000270988">
    <property type="component" value="Chromosome"/>
</dbReference>
<keyword evidence="3" id="KW-0804">Transcription</keyword>
<organism evidence="5 6">
    <name type="scientific">Rothia dentocariosa</name>
    <dbReference type="NCBI Taxonomy" id="2047"/>
    <lineage>
        <taxon>Bacteria</taxon>
        <taxon>Bacillati</taxon>
        <taxon>Actinomycetota</taxon>
        <taxon>Actinomycetes</taxon>
        <taxon>Micrococcales</taxon>
        <taxon>Micrococcaceae</taxon>
        <taxon>Rothia</taxon>
    </lineage>
</organism>